<keyword evidence="2" id="KW-1185">Reference proteome</keyword>
<name>A0ABT0U0S1_9BACT</name>
<accession>A0ABT0U0S1</accession>
<reference evidence="1 2" key="1">
    <citation type="journal article" date="2022" name="Syst. Appl. Microbiol.">
        <title>Rhodopirellula aestuarii sp. nov., a novel member of the genus Rhodopirellula isolated from brackish sediments collected in the Tagus River estuary, Portugal.</title>
        <authorList>
            <person name="Vitorino I.R."/>
            <person name="Klimek D."/>
            <person name="Calusinska M."/>
            <person name="Lobo-da-Cunha A."/>
            <person name="Vasconcelos V."/>
            <person name="Lage O.M."/>
        </authorList>
    </citation>
    <scope>NUCLEOTIDE SEQUENCE [LARGE SCALE GENOMIC DNA]</scope>
    <source>
        <strain evidence="1 2">ICT_H3.1</strain>
    </source>
</reference>
<dbReference type="Gene3D" id="1.25.10.10">
    <property type="entry name" value="Leucine-rich Repeat Variant"/>
    <property type="match status" value="1"/>
</dbReference>
<protein>
    <submittedName>
        <fullName evidence="1">HEAT repeat domain-containing protein</fullName>
    </submittedName>
</protein>
<dbReference type="SUPFAM" id="SSF48371">
    <property type="entry name" value="ARM repeat"/>
    <property type="match status" value="1"/>
</dbReference>
<organism evidence="1 2">
    <name type="scientific">Aporhodopirellula aestuarii</name>
    <dbReference type="NCBI Taxonomy" id="2950107"/>
    <lineage>
        <taxon>Bacteria</taxon>
        <taxon>Pseudomonadati</taxon>
        <taxon>Planctomycetota</taxon>
        <taxon>Planctomycetia</taxon>
        <taxon>Pirellulales</taxon>
        <taxon>Pirellulaceae</taxon>
        <taxon>Aporhodopirellula</taxon>
    </lineage>
</organism>
<dbReference type="RefSeq" id="WP_250927911.1">
    <property type="nucleotide sequence ID" value="NZ_JAMQBK010000020.1"/>
</dbReference>
<proteinExistence type="predicted"/>
<gene>
    <name evidence="1" type="ORF">NB063_06330</name>
</gene>
<dbReference type="EMBL" id="JAMQBK010000020">
    <property type="protein sequence ID" value="MCM2370239.1"/>
    <property type="molecule type" value="Genomic_DNA"/>
</dbReference>
<dbReference type="SMART" id="SM00567">
    <property type="entry name" value="EZ_HEAT"/>
    <property type="match status" value="1"/>
</dbReference>
<evidence type="ECO:0000313" key="2">
    <source>
        <dbReference type="Proteomes" id="UP001202961"/>
    </source>
</evidence>
<comment type="caution">
    <text evidence="1">The sequence shown here is derived from an EMBL/GenBank/DDBJ whole genome shotgun (WGS) entry which is preliminary data.</text>
</comment>
<dbReference type="Pfam" id="PF13646">
    <property type="entry name" value="HEAT_2"/>
    <property type="match status" value="1"/>
</dbReference>
<sequence length="167" mass="18114">MNSIERNINDLASDDGVVRDRARKALVAAQGHEVVHALIAELVDPRKRVRWEAAKALADIGSPVAALPLVHAMTDEDDEVAWLAAEGVASLGEPGLLAVFSGITRDCHSLEYCKVAHHSLKEFRKIGNHVEVIDKVKKALEGVEPKLSAPIAAYRALQELKLDMAAK</sequence>
<dbReference type="InterPro" id="IPR004155">
    <property type="entry name" value="PBS_lyase_HEAT"/>
</dbReference>
<dbReference type="Proteomes" id="UP001202961">
    <property type="component" value="Unassembled WGS sequence"/>
</dbReference>
<dbReference type="InterPro" id="IPR011989">
    <property type="entry name" value="ARM-like"/>
</dbReference>
<dbReference type="InterPro" id="IPR016024">
    <property type="entry name" value="ARM-type_fold"/>
</dbReference>
<evidence type="ECO:0000313" key="1">
    <source>
        <dbReference type="EMBL" id="MCM2370239.1"/>
    </source>
</evidence>